<evidence type="ECO:0000256" key="2">
    <source>
        <dbReference type="SAM" id="MobiDB-lite"/>
    </source>
</evidence>
<feature type="coiled-coil region" evidence="1">
    <location>
        <begin position="1195"/>
        <end position="1229"/>
    </location>
</feature>
<keyword evidence="1" id="KW-0175">Coiled coil</keyword>
<proteinExistence type="predicted"/>
<reference evidence="3" key="1">
    <citation type="submission" date="2024-06" db="EMBL/GenBank/DDBJ databases">
        <authorList>
            <person name="Liu X."/>
            <person name="Lenzi L."/>
            <person name="Haldenby T S."/>
            <person name="Uol C."/>
        </authorList>
    </citation>
    <scope>NUCLEOTIDE SEQUENCE</scope>
</reference>
<feature type="region of interest" description="Disordered" evidence="2">
    <location>
        <begin position="868"/>
        <end position="888"/>
    </location>
</feature>
<feature type="coiled-coil region" evidence="1">
    <location>
        <begin position="467"/>
        <end position="669"/>
    </location>
</feature>
<accession>A0AAV2T3Y6</accession>
<comment type="caution">
    <text evidence="3">The sequence shown here is derived from an EMBL/GenBank/DDBJ whole genome shotgun (WGS) entry which is preliminary data.</text>
</comment>
<gene>
    <name evidence="3" type="ORF">CDAUBV1_LOCUS3174</name>
</gene>
<evidence type="ECO:0000313" key="4">
    <source>
        <dbReference type="Proteomes" id="UP001497525"/>
    </source>
</evidence>
<sequence length="1386" mass="154872">MAALENRVIKSFDTVVNFDEDFHSGLEVSGNIDHSALSSEKSGALSSLCDTHLSRERVRSSKTVLTIHRTRGSSLQPVSFPKQSGLLDSSNKRLRLGISSSTERVLQDSIYAPEVPSYGLPQHSQSKARCYSPPERENGELAETHLNTRGRLSSFFPTNWSSEWMENVEDTHTEKLMAARRSSFDARFPSALKTRALSPIVSDMQCVSDNVRKIPLIELHSKSAEDLTQKSSNRKFDCEESMLTKVGLVTSQEHEGDRGMIRRDLKAEVYENELKFLRQRLRKRTAEAEKIAQELISVRCEEKGIKSRLTELAHNGLIKADTVSNLKNKISELYADVESLRSAHSQAIDHQADLREEIARLKRSRDWYAEQLRLVQSVRDRVQSESERLQGLLREGGDINHRLAHENACLQAQLACSRASLADAKRNLSHQLESIRIDMIEREAIFERIANERSSLEKITTERASQVNNLQAQIRNLQAQLKASDEQVESQRKKLDRLEAALQGAETKHGKLQEAVVDFEQQRHAQEAKLDQQIADYENALSRIEELEKENTEKNKLLSAALEEKASLTSALASASKEKETMNSYLSTLKDNLARIEESFEKVRQELNAKSSQLTELINQRGCLTDQIRLLEIQLQRSLSTIEELNRDKEELSLTVERLRAEVLRYRDDLAKPNRAVEKADIEVQASRHITPLCSSVAFLRTSLKDQEKIENQSRQFIFSKDESSKQDTPPDNLALERIFPTRLAFLSEQTTASGRPPKCMELTDVPAQYESSTAHRSNGHSLADKRPLSIPQDEDLAQISGQPFAAGEDEVCGKSELAGAMSTTCWDKSSSIGQPAAPLNASLGSSNQVNQTAKRISSFGLGTVTYKSSDDGKSLKPENSPDDQIGVPRTMRQKIEQPCNEGSFPILINQQAFFIRSQLDVEVNREADVAKHANGTSKLECQVPSLTFADSKPDILDGGFSELEAQSTTEQNSIHLGVSDDPLDLSDIHLIPGRDHNNAAGRPTLSPTDELEAQFSSCGNNVIRSDEEPSLKAAVVNNAAVEPNVRLEEISCLKNESNVPCFDSRHPTYKIQSTEAVMGGNSGNFCSTVKTAGDVELVRKIEYSPESSRPYSLTVPPPVIIDSVKSYYASPTLSPTEKETFVKAIYAANKEIAKVVADLTIARREIAVETAKAEREAFAHQRAVEERDEVVAELSDVKAKLCELNSEYEDLQREYQQVRDEVDLLRNRHDTSSSNHLNEIEALRAIIKTTTDHLSMMSSSLREANREKVLYQSELARLRGSIRAQLERYRLFSRIGSTTPGEGSQQVIASLNAVGFDWKGFEKLLGENASCPLSQSKPLRGLNKCFEGLQNEINKLDDEIVNHAMAVHDAVGEFRMPDKDDGHVM</sequence>
<dbReference type="PANTHER" id="PTHR32258:SF28">
    <property type="entry name" value="PROTEIN NETWORKED 3A-RELATED"/>
    <property type="match status" value="1"/>
</dbReference>
<dbReference type="InterPro" id="IPR051861">
    <property type="entry name" value="NET_actin-binding_domain"/>
</dbReference>
<dbReference type="PANTHER" id="PTHR32258">
    <property type="entry name" value="PROTEIN NETWORKED 4A"/>
    <property type="match status" value="1"/>
</dbReference>
<evidence type="ECO:0000313" key="3">
    <source>
        <dbReference type="EMBL" id="CAL5130976.1"/>
    </source>
</evidence>
<organism evidence="3 4">
    <name type="scientific">Calicophoron daubneyi</name>
    <name type="common">Rumen fluke</name>
    <name type="synonym">Paramphistomum daubneyi</name>
    <dbReference type="NCBI Taxonomy" id="300641"/>
    <lineage>
        <taxon>Eukaryota</taxon>
        <taxon>Metazoa</taxon>
        <taxon>Spiralia</taxon>
        <taxon>Lophotrochozoa</taxon>
        <taxon>Platyhelminthes</taxon>
        <taxon>Trematoda</taxon>
        <taxon>Digenea</taxon>
        <taxon>Plagiorchiida</taxon>
        <taxon>Pronocephalata</taxon>
        <taxon>Paramphistomoidea</taxon>
        <taxon>Paramphistomidae</taxon>
        <taxon>Calicophoron</taxon>
    </lineage>
</organism>
<evidence type="ECO:0000256" key="1">
    <source>
        <dbReference type="SAM" id="Coils"/>
    </source>
</evidence>
<protein>
    <submittedName>
        <fullName evidence="3">Uncharacterized protein</fullName>
    </submittedName>
</protein>
<dbReference type="EMBL" id="CAXLJL010000079">
    <property type="protein sequence ID" value="CAL5130976.1"/>
    <property type="molecule type" value="Genomic_DNA"/>
</dbReference>
<dbReference type="Proteomes" id="UP001497525">
    <property type="component" value="Unassembled WGS sequence"/>
</dbReference>
<name>A0AAV2T3Y6_CALDB</name>
<feature type="coiled-coil region" evidence="1">
    <location>
        <begin position="1340"/>
        <end position="1367"/>
    </location>
</feature>
<feature type="coiled-coil region" evidence="1">
    <location>
        <begin position="267"/>
        <end position="294"/>
    </location>
</feature>